<dbReference type="Gene3D" id="3.90.320.10">
    <property type="match status" value="1"/>
</dbReference>
<feature type="domain" description="UvrD-like helicase C-terminal" evidence="19">
    <location>
        <begin position="372"/>
        <end position="640"/>
    </location>
</feature>
<dbReference type="Gene3D" id="3.40.50.300">
    <property type="entry name" value="P-loop containing nucleotide triphosphate hydrolases"/>
    <property type="match status" value="2"/>
</dbReference>
<evidence type="ECO:0000256" key="17">
    <source>
        <dbReference type="SAM" id="MobiDB-lite"/>
    </source>
</evidence>
<comment type="caution">
    <text evidence="20">The sequence shown here is derived from an EMBL/GenBank/DDBJ whole genome shotgun (WGS) entry which is preliminary data.</text>
</comment>
<evidence type="ECO:0000256" key="12">
    <source>
        <dbReference type="ARBA" id="ARBA00023235"/>
    </source>
</evidence>
<keyword evidence="4 15" id="KW-0227">DNA damage</keyword>
<evidence type="ECO:0000259" key="18">
    <source>
        <dbReference type="PROSITE" id="PS51198"/>
    </source>
</evidence>
<dbReference type="EC" id="5.6.2.4" evidence="15"/>
<keyword evidence="7 15" id="KW-0269">Exonuclease</keyword>
<feature type="region of interest" description="Nuclease activity, interacts with RecD and RecA" evidence="15">
    <location>
        <begin position="799"/>
        <end position="1139"/>
    </location>
</feature>
<comment type="domain">
    <text evidence="15">The C-terminal domain has nuclease activity and interacts with RecD. It interacts with RecA, facilitating its loading onto ssDNA.</text>
</comment>
<dbReference type="SUPFAM" id="SSF52980">
    <property type="entry name" value="Restriction endonuclease-like"/>
    <property type="match status" value="1"/>
</dbReference>
<evidence type="ECO:0000256" key="2">
    <source>
        <dbReference type="ARBA" id="ARBA00022723"/>
    </source>
</evidence>
<comment type="catalytic activity">
    <reaction evidence="15">
        <text>Exonucleolytic cleavage (in the presence of ATP) in either 5'- to 3'- or 3'- to 5'-direction to yield 5'-phosphooligonucleotides.</text>
        <dbReference type="EC" id="3.1.11.5"/>
    </reaction>
</comment>
<evidence type="ECO:0000256" key="15">
    <source>
        <dbReference type="HAMAP-Rule" id="MF_01485"/>
    </source>
</evidence>
<dbReference type="PROSITE" id="PS51217">
    <property type="entry name" value="UVRD_HELICASE_CTER"/>
    <property type="match status" value="1"/>
</dbReference>
<feature type="region of interest" description="Disordered" evidence="17">
    <location>
        <begin position="1"/>
        <end position="23"/>
    </location>
</feature>
<keyword evidence="6 15" id="KW-0347">Helicase</keyword>
<evidence type="ECO:0000256" key="13">
    <source>
        <dbReference type="ARBA" id="ARBA00034617"/>
    </source>
</evidence>
<dbReference type="InterPro" id="IPR027417">
    <property type="entry name" value="P-loop_NTPase"/>
</dbReference>
<evidence type="ECO:0000256" key="5">
    <source>
        <dbReference type="ARBA" id="ARBA00022801"/>
    </source>
</evidence>
<comment type="cofactor">
    <cofactor evidence="15">
        <name>Mg(2+)</name>
        <dbReference type="ChEBI" id="CHEBI:18420"/>
    </cofactor>
    <text evidence="15">Binds 1 Mg(2+) ion per subunit.</text>
</comment>
<dbReference type="PANTHER" id="PTHR11070:SF23">
    <property type="entry name" value="RECBCD ENZYME SUBUNIT RECB"/>
    <property type="match status" value="1"/>
</dbReference>
<keyword evidence="21" id="KW-1185">Reference proteome</keyword>
<evidence type="ECO:0000256" key="10">
    <source>
        <dbReference type="ARBA" id="ARBA00023125"/>
    </source>
</evidence>
<feature type="region of interest" description="Disordered" evidence="17">
    <location>
        <begin position="824"/>
        <end position="859"/>
    </location>
</feature>
<keyword evidence="11 15" id="KW-0234">DNA repair</keyword>
<accession>A0ABS4Z4U6</accession>
<keyword evidence="8 15" id="KW-0067">ATP-binding</keyword>
<dbReference type="InterPro" id="IPR004586">
    <property type="entry name" value="RecB"/>
</dbReference>
<keyword evidence="1 15" id="KW-0540">Nuclease</keyword>
<feature type="binding site" evidence="15">
    <location>
        <position position="1008"/>
    </location>
    <ligand>
        <name>Mg(2+)</name>
        <dbReference type="ChEBI" id="CHEBI:18420"/>
    </ligand>
</feature>
<evidence type="ECO:0000256" key="14">
    <source>
        <dbReference type="ARBA" id="ARBA00048988"/>
    </source>
</evidence>
<comment type="catalytic activity">
    <reaction evidence="14 15">
        <text>ATP + H2O = ADP + phosphate + H(+)</text>
        <dbReference type="Rhea" id="RHEA:13065"/>
        <dbReference type="ChEBI" id="CHEBI:15377"/>
        <dbReference type="ChEBI" id="CHEBI:15378"/>
        <dbReference type="ChEBI" id="CHEBI:30616"/>
        <dbReference type="ChEBI" id="CHEBI:43474"/>
        <dbReference type="ChEBI" id="CHEBI:456216"/>
        <dbReference type="EC" id="5.6.2.4"/>
    </reaction>
</comment>
<evidence type="ECO:0000313" key="20">
    <source>
        <dbReference type="EMBL" id="MBP2415737.1"/>
    </source>
</evidence>
<evidence type="ECO:0000256" key="1">
    <source>
        <dbReference type="ARBA" id="ARBA00022722"/>
    </source>
</evidence>
<evidence type="ECO:0000256" key="7">
    <source>
        <dbReference type="ARBA" id="ARBA00022839"/>
    </source>
</evidence>
<comment type="miscellaneous">
    <text evidence="15">In the RecBCD complex, RecB has a slow 3'-5' helicase, an exonuclease activity and loads RecA onto ssDNA, RecD has a fast 5'-3' helicase activity, while RecC stimulates the ATPase and processivity of the RecB helicase and contributes to recognition of the Chi site.</text>
</comment>
<dbReference type="InterPro" id="IPR011335">
    <property type="entry name" value="Restrct_endonuc-II-like"/>
</dbReference>
<dbReference type="InterPro" id="IPR000212">
    <property type="entry name" value="DNA_helicase_UvrD/REP"/>
</dbReference>
<dbReference type="GO" id="GO:0008854">
    <property type="term" value="F:exodeoxyribonuclease V activity"/>
    <property type="evidence" value="ECO:0007669"/>
    <property type="project" value="UniProtKB-EC"/>
</dbReference>
<dbReference type="CDD" id="cd22352">
    <property type="entry name" value="RecB_C-like"/>
    <property type="match status" value="1"/>
</dbReference>
<comment type="catalytic activity">
    <reaction evidence="13 15">
        <text>Couples ATP hydrolysis with the unwinding of duplex DNA by translocating in the 3'-5' direction.</text>
        <dbReference type="EC" id="5.6.2.4"/>
    </reaction>
</comment>
<proteinExistence type="inferred from homology"/>
<dbReference type="InterPro" id="IPR014016">
    <property type="entry name" value="UvrD-like_ATP-bd"/>
</dbReference>
<gene>
    <name evidence="15" type="primary">recB</name>
    <name evidence="20" type="ORF">JOF54_000659</name>
</gene>
<dbReference type="Proteomes" id="UP000758168">
    <property type="component" value="Unassembled WGS sequence"/>
</dbReference>
<name>A0ABS4Z4U6_9ACTN</name>
<keyword evidence="2 15" id="KW-0479">Metal-binding</keyword>
<feature type="binding site" evidence="15">
    <location>
        <position position="1026"/>
    </location>
    <ligand>
        <name>Mg(2+)</name>
        <dbReference type="ChEBI" id="CHEBI:18420"/>
    </ligand>
</feature>
<keyword evidence="9 15" id="KW-0460">Magnesium</keyword>
<dbReference type="InterPro" id="IPR011604">
    <property type="entry name" value="PDDEXK-like_dom_sf"/>
</dbReference>
<dbReference type="PROSITE" id="PS51198">
    <property type="entry name" value="UVRD_HELICASE_ATP_BIND"/>
    <property type="match status" value="1"/>
</dbReference>
<evidence type="ECO:0000256" key="11">
    <source>
        <dbReference type="ARBA" id="ARBA00023204"/>
    </source>
</evidence>
<comment type="function">
    <text evidence="15">A helicase/nuclease that prepares dsDNA breaks (DSB) for recombinational DNA repair. Binds to DSBs and unwinds DNA via a highly rapid and processive ATP-dependent bidirectional helicase activity. Unwinds dsDNA until it encounters a Chi (crossover hotspot instigator) sequence from the 3' direction. Cuts ssDNA a few nucleotides 3' to the Chi site. The properties and activities of the enzyme are changed at Chi. The Chi-altered holoenzyme produces a long 3'-ssDNA overhang and facilitates RecA-binding to the ssDNA for homologous DNA recombination and repair. Holoenzyme degrades any linearized DNA that is unable to undergo homologous recombination. In the holoenzyme this subunit contributes ATPase, 3'-5' helicase, exonuclease activity and loads RecA onto ssDNA.</text>
</comment>
<dbReference type="InterPro" id="IPR014017">
    <property type="entry name" value="DNA_helicase_UvrD-like_C"/>
</dbReference>
<evidence type="ECO:0000259" key="19">
    <source>
        <dbReference type="PROSITE" id="PS51217"/>
    </source>
</evidence>
<evidence type="ECO:0000256" key="9">
    <source>
        <dbReference type="ARBA" id="ARBA00022842"/>
    </source>
</evidence>
<dbReference type="Gene3D" id="1.10.486.10">
    <property type="entry name" value="PCRA, domain 4"/>
    <property type="match status" value="1"/>
</dbReference>
<feature type="active site" description="For nuclease activity" evidence="15">
    <location>
        <position position="1026"/>
    </location>
</feature>
<feature type="domain" description="UvrD-like helicase ATP-binding" evidence="18">
    <location>
        <begin position="12"/>
        <end position="347"/>
    </location>
</feature>
<evidence type="ECO:0000256" key="6">
    <source>
        <dbReference type="ARBA" id="ARBA00022806"/>
    </source>
</evidence>
<protein>
    <recommendedName>
        <fullName evidence="15">RecBCD enzyme subunit RecB</fullName>
        <ecNumber evidence="15">3.1.11.5</ecNumber>
        <ecNumber evidence="15">5.6.2.4</ecNumber>
    </recommendedName>
    <alternativeName>
        <fullName evidence="15">DNA 3'-5' helicase subunit RecB</fullName>
    </alternativeName>
    <alternativeName>
        <fullName evidence="15">Exonuclease V subunit RecB</fullName>
        <shortName evidence="15">ExoV subunit RecB</shortName>
    </alternativeName>
    <alternativeName>
        <fullName evidence="15">Helicase/nuclease RecBCD subunit RecB</fullName>
    </alternativeName>
</protein>
<dbReference type="SUPFAM" id="SSF52540">
    <property type="entry name" value="P-loop containing nucleoside triphosphate hydrolases"/>
    <property type="match status" value="1"/>
</dbReference>
<comment type="subunit">
    <text evidence="15">Heterotrimer of RecB, RecC and RecD. All subunits contribute to DNA-binding. Interacts with RecA.</text>
</comment>
<feature type="region of interest" description="DNA-binding and helicase activity, interacts with RecC" evidence="15">
    <location>
        <begin position="1"/>
        <end position="765"/>
    </location>
</feature>
<evidence type="ECO:0000313" key="21">
    <source>
        <dbReference type="Proteomes" id="UP000758168"/>
    </source>
</evidence>
<feature type="binding site" evidence="15">
    <location>
        <position position="876"/>
    </location>
    <ligand>
        <name>Mg(2+)</name>
        <dbReference type="ChEBI" id="CHEBI:18420"/>
    </ligand>
</feature>
<dbReference type="EMBL" id="JAGIOB010000001">
    <property type="protein sequence ID" value="MBP2415737.1"/>
    <property type="molecule type" value="Genomic_DNA"/>
</dbReference>
<sequence length="1139" mass="122292">MSTVTAPPAPTADDLEPFDVRGPLPTGTTVLEASAGTGKTFTIAALTARYLAEGVVELDDLMLVTFGRNASLELRLRVRERLVATEAALRAAARGLPLPPVDEVGALLCDGTTHELEVRRARVARALAEFDAATIATTHEFCLQMLDGLGVLGDREPQAVFVEHLGDLVREVTSDVYLRRYATGGRAPFSTFEEALGVAQRAVGAVHARLVPAPGDPDEATDAAERVGFATEVRAEVERRKLAGRLFTYDDMLTRLRDALADPRWGEAAAARLRDRYRVVMVDEFQDTDPVQWDILRRAFHGHATLILIGDPKQAIYAFRGADVFSYLDAREEAGTVATLATNWRSDAALVEALGALTGGAALGDPRIVVRPVAAHHAERRLRGPDGTAPPPLRLRVRPHEPDADEPPLVGELRPVILADLVADVTATLAGGSTLHLDGRGWRPVQPADIAVLVRTNDRGEEVREALVAAGVPAVMLGAGSVFTSPMAQEWLTLLTALEQPRQQLARRAALTPFVGWTFAQLAQATEDQLTDLAQRVRWWSRVLAGRGVAALMETLTADTGLPERLLGTVGGERRLTDLRHLAEALHAAMVAGPLGVGALRAWLQDRVAEARARQAGDGSRRLETDAEAVTVVTVHRSKGLEYPLVYLPDGWDRHVNGRDEGRTVALHEDGSAVLDVGGRSGTGRAERFRAALEEDAGESLRLLYVALTRARCQVVAWWAPSHNTPGSALQRYLYRGRTEGAVPAATYPLSGDPGSVPGLGPGVVVEPLEARPATPWRPDRSDPPAMEVRDFGRPLDLRWRRTSYSALTAAVHGVELAVPAVGSEAEPLHEDDEAAPAVGTPEDVGSGSAVAGGPFAARSPMGDLPSGVDFGTAVHSVFEEVDPTAPDLAAELRRATGLALGRAGSTGLGVESLAAALLPSFQTPLGPLAGGRRLADIPPRDRLPELAFEMPLAGGDDARSETTVGRLAPLVRRHLAAGDPLRRYAELLEHPTLAEQPLRGYLNGSIDAVLRVPDEAGMPRYLVVDYKTNWLGSFDGRPLTVGDYAPPRLAEAMMAAHYPLQALLYGVAVHRLLRWRQPGYDPETHLGGVLYLFVRGMAGEDTPQVDGVPCGVFSWRPPAALVTDLSDLLDGRDPEEHR</sequence>
<organism evidence="20 21">
    <name type="scientific">Microlunatus capsulatus</name>
    <dbReference type="NCBI Taxonomy" id="99117"/>
    <lineage>
        <taxon>Bacteria</taxon>
        <taxon>Bacillati</taxon>
        <taxon>Actinomycetota</taxon>
        <taxon>Actinomycetes</taxon>
        <taxon>Propionibacteriales</taxon>
        <taxon>Propionibacteriaceae</taxon>
        <taxon>Microlunatus</taxon>
    </lineage>
</organism>
<feature type="binding site" evidence="16">
    <location>
        <begin position="33"/>
        <end position="40"/>
    </location>
    <ligand>
        <name>ATP</name>
        <dbReference type="ChEBI" id="CHEBI:30616"/>
    </ligand>
</feature>
<comment type="domain">
    <text evidence="15">The N-terminal DNA-binding domain is a ssDNA-dependent ATPase and has ATP-dependent 3'-5' helicase function. This domain interacts with RecC.</text>
</comment>
<dbReference type="HAMAP" id="MF_01485">
    <property type="entry name" value="RecB"/>
    <property type="match status" value="1"/>
</dbReference>
<keyword evidence="5 15" id="KW-0378">Hydrolase</keyword>
<keyword evidence="3 15" id="KW-0547">Nucleotide-binding</keyword>
<dbReference type="RefSeq" id="WP_210052957.1">
    <property type="nucleotide sequence ID" value="NZ_BAAAMH010000030.1"/>
</dbReference>
<evidence type="ECO:0000256" key="4">
    <source>
        <dbReference type="ARBA" id="ARBA00022763"/>
    </source>
</evidence>
<dbReference type="PANTHER" id="PTHR11070">
    <property type="entry name" value="UVRD / RECB / PCRA DNA HELICASE FAMILY MEMBER"/>
    <property type="match status" value="1"/>
</dbReference>
<evidence type="ECO:0000256" key="16">
    <source>
        <dbReference type="PROSITE-ProRule" id="PRU00560"/>
    </source>
</evidence>
<evidence type="ECO:0000256" key="8">
    <source>
        <dbReference type="ARBA" id="ARBA00022840"/>
    </source>
</evidence>
<keyword evidence="12 15" id="KW-0413">Isomerase</keyword>
<evidence type="ECO:0000256" key="3">
    <source>
        <dbReference type="ARBA" id="ARBA00022741"/>
    </source>
</evidence>
<keyword evidence="10 15" id="KW-0238">DNA-binding</keyword>
<dbReference type="EC" id="3.1.11.5" evidence="15"/>
<comment type="similarity">
    <text evidence="15">Belongs to the helicase family. UvrD subfamily.</text>
</comment>
<dbReference type="CDD" id="cd17932">
    <property type="entry name" value="DEXQc_UvrD"/>
    <property type="match status" value="1"/>
</dbReference>
<dbReference type="Pfam" id="PF13361">
    <property type="entry name" value="UvrD_C"/>
    <property type="match status" value="1"/>
</dbReference>
<dbReference type="Pfam" id="PF00580">
    <property type="entry name" value="UvrD-helicase"/>
    <property type="match status" value="1"/>
</dbReference>
<reference evidence="20 21" key="1">
    <citation type="submission" date="2021-03" db="EMBL/GenBank/DDBJ databases">
        <title>Sequencing the genomes of 1000 actinobacteria strains.</title>
        <authorList>
            <person name="Klenk H.-P."/>
        </authorList>
    </citation>
    <scope>NUCLEOTIDE SEQUENCE [LARGE SCALE GENOMIC DNA]</scope>
    <source>
        <strain evidence="20 21">DSM 12936</strain>
    </source>
</reference>